<dbReference type="Pfam" id="PF22294">
    <property type="entry name" value="DUF6966"/>
    <property type="match status" value="1"/>
</dbReference>
<reference evidence="4 5" key="1">
    <citation type="submission" date="2019-11" db="EMBL/GenBank/DDBJ databases">
        <authorList>
            <person name="Holert J."/>
        </authorList>
    </citation>
    <scope>NUCLEOTIDE SEQUENCE [LARGE SCALE GENOMIC DNA]</scope>
    <source>
        <strain evidence="3">BC3_2A</strain>
        <strain evidence="2">SB11_1A</strain>
    </source>
</reference>
<dbReference type="AlphaFoldDB" id="A0A5S9N425"/>
<protein>
    <recommendedName>
        <fullName evidence="1">DUF6966 domain-containing protein</fullName>
    </recommendedName>
</protein>
<evidence type="ECO:0000313" key="4">
    <source>
        <dbReference type="Proteomes" id="UP000435877"/>
    </source>
</evidence>
<proteinExistence type="predicted"/>
<evidence type="ECO:0000313" key="2">
    <source>
        <dbReference type="EMBL" id="CAA0082045.1"/>
    </source>
</evidence>
<dbReference type="InterPro" id="IPR054239">
    <property type="entry name" value="DUF6966"/>
</dbReference>
<keyword evidence="4" id="KW-1185">Reference proteome</keyword>
<accession>A0A5S9N425</accession>
<name>A0A5S9N425_9GAMM</name>
<dbReference type="Proteomes" id="UP000435877">
    <property type="component" value="Unassembled WGS sequence"/>
</dbReference>
<evidence type="ECO:0000313" key="5">
    <source>
        <dbReference type="Proteomes" id="UP000439591"/>
    </source>
</evidence>
<dbReference type="EMBL" id="CACSIK010000001">
    <property type="protein sequence ID" value="CAA0082045.1"/>
    <property type="molecule type" value="Genomic_DNA"/>
</dbReference>
<gene>
    <name evidence="2" type="ORF">IHBHHGIJ_00377</name>
    <name evidence="3" type="ORF">KFEGEMFD_00773</name>
</gene>
<dbReference type="Proteomes" id="UP000439591">
    <property type="component" value="Unassembled WGS sequence"/>
</dbReference>
<feature type="domain" description="DUF6966" evidence="1">
    <location>
        <begin position="14"/>
        <end position="67"/>
    </location>
</feature>
<sequence>MLNIYLDELHALLESVGEKKWGEKFKYVSSESVLDNRRQYLEKIIGLYGGAGSLNDLMISELNGHTIGCGSESALNKDMNYLRSKIYNLAKKELRELVDL</sequence>
<organism evidence="3 5">
    <name type="scientific">Zhongshania aliphaticivorans</name>
    <dbReference type="NCBI Taxonomy" id="1470434"/>
    <lineage>
        <taxon>Bacteria</taxon>
        <taxon>Pseudomonadati</taxon>
        <taxon>Pseudomonadota</taxon>
        <taxon>Gammaproteobacteria</taxon>
        <taxon>Cellvibrionales</taxon>
        <taxon>Spongiibacteraceae</taxon>
        <taxon>Zhongshania</taxon>
    </lineage>
</organism>
<dbReference type="RefSeq" id="WP_159267077.1">
    <property type="nucleotide sequence ID" value="NZ_CACSIK010000001.1"/>
</dbReference>
<evidence type="ECO:0000259" key="1">
    <source>
        <dbReference type="Pfam" id="PF22294"/>
    </source>
</evidence>
<dbReference type="EMBL" id="CACSIM010000001">
    <property type="protein sequence ID" value="CAA0084606.1"/>
    <property type="molecule type" value="Genomic_DNA"/>
</dbReference>
<evidence type="ECO:0000313" key="3">
    <source>
        <dbReference type="EMBL" id="CAA0084606.1"/>
    </source>
</evidence>
<dbReference type="OrthoDB" id="1449298at2"/>